<dbReference type="AlphaFoldDB" id="A0A7C8BS33"/>
<evidence type="ECO:0000256" key="6">
    <source>
        <dbReference type="SAM" id="Phobius"/>
    </source>
</evidence>
<evidence type="ECO:0000313" key="8">
    <source>
        <dbReference type="EMBL" id="KAB1633388.1"/>
    </source>
</evidence>
<feature type="transmembrane region" description="Helical" evidence="6">
    <location>
        <begin position="52"/>
        <end position="71"/>
    </location>
</feature>
<keyword evidence="2 6" id="KW-0812">Transmembrane</keyword>
<dbReference type="GO" id="GO:0016020">
    <property type="term" value="C:membrane"/>
    <property type="evidence" value="ECO:0007669"/>
    <property type="project" value="UniProtKB-SubCell"/>
</dbReference>
<evidence type="ECO:0000256" key="4">
    <source>
        <dbReference type="ARBA" id="ARBA00023136"/>
    </source>
</evidence>
<feature type="region of interest" description="Disordered" evidence="5">
    <location>
        <begin position="181"/>
        <end position="200"/>
    </location>
</feature>
<keyword evidence="4 6" id="KW-0472">Membrane</keyword>
<feature type="compositionally biased region" description="Basic and acidic residues" evidence="5">
    <location>
        <begin position="189"/>
        <end position="200"/>
    </location>
</feature>
<evidence type="ECO:0000256" key="1">
    <source>
        <dbReference type="ARBA" id="ARBA00004141"/>
    </source>
</evidence>
<evidence type="ECO:0000256" key="5">
    <source>
        <dbReference type="SAM" id="MobiDB-lite"/>
    </source>
</evidence>
<evidence type="ECO:0000313" key="9">
    <source>
        <dbReference type="Proteomes" id="UP000481339"/>
    </source>
</evidence>
<proteinExistence type="predicted"/>
<feature type="transmembrane region" description="Helical" evidence="6">
    <location>
        <begin position="91"/>
        <end position="111"/>
    </location>
</feature>
<reference evidence="8 9" key="1">
    <citation type="submission" date="2019-09" db="EMBL/GenBank/DDBJ databases">
        <title>Phylogeny of genus Pseudoclavibacter and closely related genus.</title>
        <authorList>
            <person name="Li Y."/>
        </authorList>
    </citation>
    <scope>NUCLEOTIDE SEQUENCE [LARGE SCALE GENOMIC DNA]</scope>
    <source>
        <strain evidence="8 9">JCM 16921</strain>
    </source>
</reference>
<evidence type="ECO:0000256" key="2">
    <source>
        <dbReference type="ARBA" id="ARBA00022692"/>
    </source>
</evidence>
<name>A0A7C8BS33_9MICO</name>
<feature type="domain" description="Ferric oxidoreductase" evidence="7">
    <location>
        <begin position="13"/>
        <end position="134"/>
    </location>
</feature>
<feature type="transmembrane region" description="Helical" evidence="6">
    <location>
        <begin position="12"/>
        <end position="31"/>
    </location>
</feature>
<comment type="subcellular location">
    <subcellularLocation>
        <location evidence="1">Membrane</location>
        <topology evidence="1">Multi-pass membrane protein</topology>
    </subcellularLocation>
</comment>
<dbReference type="InterPro" id="IPR013130">
    <property type="entry name" value="Fe3_Rdtase_TM_dom"/>
</dbReference>
<gene>
    <name evidence="8" type="ORF">F8O02_00085</name>
</gene>
<dbReference type="Proteomes" id="UP000481339">
    <property type="component" value="Unassembled WGS sequence"/>
</dbReference>
<feature type="transmembrane region" description="Helical" evidence="6">
    <location>
        <begin position="149"/>
        <end position="171"/>
    </location>
</feature>
<dbReference type="RefSeq" id="WP_158035167.1">
    <property type="nucleotide sequence ID" value="NZ_BAAAZV010000007.1"/>
</dbReference>
<evidence type="ECO:0000256" key="3">
    <source>
        <dbReference type="ARBA" id="ARBA00022989"/>
    </source>
</evidence>
<dbReference type="EMBL" id="WBKA01000001">
    <property type="protein sequence ID" value="KAB1633388.1"/>
    <property type="molecule type" value="Genomic_DNA"/>
</dbReference>
<protein>
    <submittedName>
        <fullName evidence="8">Iron reductase</fullName>
    </submittedName>
</protein>
<dbReference type="OrthoDB" id="4827239at2"/>
<comment type="caution">
    <text evidence="8">The sequence shown here is derived from an EMBL/GenBank/DDBJ whole genome shotgun (WGS) entry which is preliminary data.</text>
</comment>
<organism evidence="8 9">
    <name type="scientific">Pseudoclavibacter caeni</name>
    <dbReference type="NCBI Taxonomy" id="908846"/>
    <lineage>
        <taxon>Bacteria</taxon>
        <taxon>Bacillati</taxon>
        <taxon>Actinomycetota</taxon>
        <taxon>Actinomycetes</taxon>
        <taxon>Micrococcales</taxon>
        <taxon>Microbacteriaceae</taxon>
        <taxon>Pseudoclavibacter</taxon>
    </lineage>
</organism>
<keyword evidence="3 6" id="KW-1133">Transmembrane helix</keyword>
<feature type="transmembrane region" description="Helical" evidence="6">
    <location>
        <begin position="123"/>
        <end position="143"/>
    </location>
</feature>
<evidence type="ECO:0000259" key="7">
    <source>
        <dbReference type="Pfam" id="PF01794"/>
    </source>
</evidence>
<keyword evidence="9" id="KW-1185">Reference proteome</keyword>
<dbReference type="Pfam" id="PF01794">
    <property type="entry name" value="Ferric_reduct"/>
    <property type="match status" value="1"/>
</dbReference>
<accession>A0A7C8BS33</accession>
<sequence>MSSEDFWAAGRGFGVVALVMLTLSVVLGVVARSGRPVLGMERFAWQRIHRDAALTATGLVTIHVTSLLFDSYARLRLIDLVMPMIGAYKPFWQGLGTLAVDILIAVVLTALTRGWIGQRAFHVVHWATYALWPISVLHGLGNGTDAGEGWFIGLTIACCVAVVAVVAWRVGGRFEETASRRRQAMPAGDPRRLVRERSRG</sequence>